<dbReference type="AlphaFoldDB" id="A0A6G1H7K4"/>
<feature type="compositionally biased region" description="Low complexity" evidence="1">
    <location>
        <begin position="144"/>
        <end position="157"/>
    </location>
</feature>
<evidence type="ECO:0000313" key="2">
    <source>
        <dbReference type="EMBL" id="KAF1989037.1"/>
    </source>
</evidence>
<evidence type="ECO:0000256" key="1">
    <source>
        <dbReference type="SAM" id="MobiDB-lite"/>
    </source>
</evidence>
<dbReference type="EMBL" id="ML977146">
    <property type="protein sequence ID" value="KAF1989037.1"/>
    <property type="molecule type" value="Genomic_DNA"/>
</dbReference>
<reference evidence="2" key="1">
    <citation type="journal article" date="2020" name="Stud. Mycol.">
        <title>101 Dothideomycetes genomes: a test case for predicting lifestyles and emergence of pathogens.</title>
        <authorList>
            <person name="Haridas S."/>
            <person name="Albert R."/>
            <person name="Binder M."/>
            <person name="Bloem J."/>
            <person name="Labutti K."/>
            <person name="Salamov A."/>
            <person name="Andreopoulos B."/>
            <person name="Baker S."/>
            <person name="Barry K."/>
            <person name="Bills G."/>
            <person name="Bluhm B."/>
            <person name="Cannon C."/>
            <person name="Castanera R."/>
            <person name="Culley D."/>
            <person name="Daum C."/>
            <person name="Ezra D."/>
            <person name="Gonzalez J."/>
            <person name="Henrissat B."/>
            <person name="Kuo A."/>
            <person name="Liang C."/>
            <person name="Lipzen A."/>
            <person name="Lutzoni F."/>
            <person name="Magnuson J."/>
            <person name="Mondo S."/>
            <person name="Nolan M."/>
            <person name="Ohm R."/>
            <person name="Pangilinan J."/>
            <person name="Park H.-J."/>
            <person name="Ramirez L."/>
            <person name="Alfaro M."/>
            <person name="Sun H."/>
            <person name="Tritt A."/>
            <person name="Yoshinaga Y."/>
            <person name="Zwiers L.-H."/>
            <person name="Turgeon B."/>
            <person name="Goodwin S."/>
            <person name="Spatafora J."/>
            <person name="Crous P."/>
            <person name="Grigoriev I."/>
        </authorList>
    </citation>
    <scope>NUCLEOTIDE SEQUENCE</scope>
    <source>
        <strain evidence="2">CBS 113979</strain>
    </source>
</reference>
<feature type="region of interest" description="Disordered" evidence="1">
    <location>
        <begin position="112"/>
        <end position="173"/>
    </location>
</feature>
<gene>
    <name evidence="2" type="ORF">K402DRAFT_13138</name>
</gene>
<name>A0A6G1H7K4_9PEZI</name>
<evidence type="ECO:0000313" key="3">
    <source>
        <dbReference type="Proteomes" id="UP000800041"/>
    </source>
</evidence>
<protein>
    <submittedName>
        <fullName evidence="2">Uncharacterized protein</fullName>
    </submittedName>
</protein>
<sequence>MNEVLCDEGHSHIWPDVGVLQVLPCERYCAFCVNTTREGKRFSDTGKLKIHVENIHIHGMKDHPNISIARSLQAEIRRRNLAQYSSAIIQQRNSTSYPSAASTFSAHVTSTTPFPASIETKDQSIMPRDRTPKPPRTPRRSEMPTASSSSPTSVSSVESDETTHSDIPHPAPLDPAVEEAFRMQIRAAISFARMTGFRDDEIYKLLHGMALEVLPPRKMPSKANLKEMAADGPRDMSGALTTTERPGAVSKRDRSEQPAVARTVEIKEEDESNNKRQRTGEML</sequence>
<organism evidence="2 3">
    <name type="scientific">Aulographum hederae CBS 113979</name>
    <dbReference type="NCBI Taxonomy" id="1176131"/>
    <lineage>
        <taxon>Eukaryota</taxon>
        <taxon>Fungi</taxon>
        <taxon>Dikarya</taxon>
        <taxon>Ascomycota</taxon>
        <taxon>Pezizomycotina</taxon>
        <taxon>Dothideomycetes</taxon>
        <taxon>Pleosporomycetidae</taxon>
        <taxon>Aulographales</taxon>
        <taxon>Aulographaceae</taxon>
    </lineage>
</organism>
<feature type="compositionally biased region" description="Basic and acidic residues" evidence="1">
    <location>
        <begin position="119"/>
        <end position="132"/>
    </location>
</feature>
<accession>A0A6G1H7K4</accession>
<dbReference type="Proteomes" id="UP000800041">
    <property type="component" value="Unassembled WGS sequence"/>
</dbReference>
<proteinExistence type="predicted"/>
<feature type="region of interest" description="Disordered" evidence="1">
    <location>
        <begin position="229"/>
        <end position="283"/>
    </location>
</feature>
<keyword evidence="3" id="KW-1185">Reference proteome</keyword>